<gene>
    <name evidence="1" type="ORF">PS870_06383</name>
</gene>
<sequence length="714" mass="75215">MAKHNSTQLEAQQSDLNQGIEISSLNGRDFQPSGISISYDSARAAITGKYEYHANDFITFKLIGAASFDGKDPAFTTTTRPVTKDGFADVTFYGMSANPVVHVVLVASLSSDPEVSGTRDFTFMAYPIAAPDQLGCVTVGSGLAITPEGKLSVSAAGGTPYSLPIATAALLGGVKQGTNVSIANDGKLSVAAATTAVAGVVPLASAAEVKAGQDVSKAVTAKDISAVYAPLASPRLSGCATIVDPNSQSGAKLIVAKSLGDAGGPAPHSLDYRSIYLQVGGSEFGSASYRMIGFGCNSSEMNTPPVAIGSIEASSSSEADFIVATRSGASLTSPVERLRVGADGRVTITNDQTKIPPAYQELVTKAYVAGIVANTSGVRLATPEQTRTGTDNTTAVTPMDVKTVYAPLVSPKFFGVVTLDHDQTDSGYQVADQELVTKKLLSQSTQGVVTIDVSKMGWGKNGGGGGIDMTNAYTSCPIIRFIGELKGIFWVRMRAVGQWTIINDCTGKQVINIQHSASANQSIPVYESQRADIVVVSRGGQLFNTYLAAPPVLNPAFTGAATITNDQTVTDYKVADQELITSKYLNVQKSPKFYLMGQLKAGEVFFINLPFVNGSTWLLSPVAQPDTSLNIGPSTRMELKDGDWFNIKNASRHESIAVHFSGESFFWNGLAFNYLNTIYVLPGQSCQVFWSDSGLTAAPFWIASSQASADPSFI</sequence>
<proteinExistence type="predicted"/>
<protein>
    <submittedName>
        <fullName evidence="1">Uncharacterized protein</fullName>
    </submittedName>
</protein>
<name>A0A5E7QL73_PSEFL</name>
<dbReference type="Proteomes" id="UP000349468">
    <property type="component" value="Unassembled WGS sequence"/>
</dbReference>
<evidence type="ECO:0000313" key="1">
    <source>
        <dbReference type="EMBL" id="VVP61617.1"/>
    </source>
</evidence>
<accession>A0A5E7QL73</accession>
<evidence type="ECO:0000313" key="2">
    <source>
        <dbReference type="Proteomes" id="UP000349468"/>
    </source>
</evidence>
<dbReference type="RefSeq" id="WP_154914205.1">
    <property type="nucleotide sequence ID" value="NZ_CABVIK010000037.1"/>
</dbReference>
<dbReference type="EMBL" id="CABVIK010000037">
    <property type="protein sequence ID" value="VVP61617.1"/>
    <property type="molecule type" value="Genomic_DNA"/>
</dbReference>
<reference evidence="1 2" key="1">
    <citation type="submission" date="2019-09" db="EMBL/GenBank/DDBJ databases">
        <authorList>
            <person name="Chandra G."/>
            <person name="Truman W A."/>
        </authorList>
    </citation>
    <scope>NUCLEOTIDE SEQUENCE [LARGE SCALE GENOMIC DNA]</scope>
    <source>
        <strain evidence="1">PS870</strain>
    </source>
</reference>
<dbReference type="AlphaFoldDB" id="A0A5E7QL73"/>
<organism evidence="1 2">
    <name type="scientific">Pseudomonas fluorescens</name>
    <dbReference type="NCBI Taxonomy" id="294"/>
    <lineage>
        <taxon>Bacteria</taxon>
        <taxon>Pseudomonadati</taxon>
        <taxon>Pseudomonadota</taxon>
        <taxon>Gammaproteobacteria</taxon>
        <taxon>Pseudomonadales</taxon>
        <taxon>Pseudomonadaceae</taxon>
        <taxon>Pseudomonas</taxon>
    </lineage>
</organism>